<dbReference type="GO" id="GO:0070492">
    <property type="term" value="F:oligosaccharide binding"/>
    <property type="evidence" value="ECO:0007669"/>
    <property type="project" value="TreeGrafter"/>
</dbReference>
<dbReference type="SUPFAM" id="SSF51445">
    <property type="entry name" value="(Trans)glycosidases"/>
    <property type="match status" value="1"/>
</dbReference>
<keyword evidence="2" id="KW-0326">Glycosidase</keyword>
<keyword evidence="6" id="KW-1185">Reference proteome</keyword>
<dbReference type="InterPro" id="IPR011583">
    <property type="entry name" value="Chitinase_II/V-like_cat"/>
</dbReference>
<accession>A0A1I5J2S1</accession>
<dbReference type="OrthoDB" id="9769314at2"/>
<dbReference type="InterPro" id="IPR029070">
    <property type="entry name" value="Chitinase_insertion_sf"/>
</dbReference>
<dbReference type="SMART" id="SM00257">
    <property type="entry name" value="LysM"/>
    <property type="match status" value="2"/>
</dbReference>
<dbReference type="GO" id="GO:0005975">
    <property type="term" value="P:carbohydrate metabolic process"/>
    <property type="evidence" value="ECO:0007669"/>
    <property type="project" value="InterPro"/>
</dbReference>
<dbReference type="InterPro" id="IPR018392">
    <property type="entry name" value="LysM"/>
</dbReference>
<dbReference type="Proteomes" id="UP000198806">
    <property type="component" value="Unassembled WGS sequence"/>
</dbReference>
<dbReference type="RefSeq" id="WP_091689230.1">
    <property type="nucleotide sequence ID" value="NZ_BAABFM010000048.1"/>
</dbReference>
<dbReference type="Pfam" id="PF01476">
    <property type="entry name" value="LysM"/>
    <property type="match status" value="2"/>
</dbReference>
<dbReference type="SMART" id="SM00636">
    <property type="entry name" value="Glyco_18"/>
    <property type="match status" value="1"/>
</dbReference>
<dbReference type="SUPFAM" id="SSF54106">
    <property type="entry name" value="LysM domain"/>
    <property type="match status" value="2"/>
</dbReference>
<sequence length="431" mass="48275">MTIHVVQPGETITTIANQYDVTPERLITDNELPNPENLLVGQSIVVQHAEVIHTVVAGDTLYGIAETYGVTPNQILQNNPRIGELGYLVPGETIVIKFAEVDERNKLGNIVIGGYAYPFIDRAVLRKTLPFLTYLYLFAYGFTPTGELIPIDDEELIATARDYGVGPILVLAPMTPEGNFSNELAHTMFTNPEVQNRLIDNLVATMKAKNYVGMDVDFEFVLPGDKDLFIQFIRNLKNRLEPEGLLLTVALAPKVSAEQPGLLYEAHDYPAIGAIADKVLLMTYEWGYTYGPPMATAPIPSIRRVLEYGITEIDNNKILMGIPNYAYDWKLPFIKGQSAAQTISNVEAIERAVQYGATILFDEVAQTPFFYYTDSEGVAHVVWFDDARSMEAKFRLINEYQLSGAGVWQIMNFFPQMWLVVNSLYNVQKIL</sequence>
<dbReference type="GO" id="GO:0012505">
    <property type="term" value="C:endomembrane system"/>
    <property type="evidence" value="ECO:0007669"/>
    <property type="project" value="TreeGrafter"/>
</dbReference>
<dbReference type="Gene3D" id="3.10.350.10">
    <property type="entry name" value="LysM domain"/>
    <property type="match status" value="2"/>
</dbReference>
<dbReference type="AlphaFoldDB" id="A0A1I5J2S1"/>
<evidence type="ECO:0000259" key="3">
    <source>
        <dbReference type="PROSITE" id="PS51782"/>
    </source>
</evidence>
<proteinExistence type="predicted"/>
<dbReference type="InterPro" id="IPR041704">
    <property type="entry name" value="CFLE_GH18"/>
</dbReference>
<dbReference type="Gene3D" id="3.20.20.80">
    <property type="entry name" value="Glycosidases"/>
    <property type="match status" value="1"/>
</dbReference>
<gene>
    <name evidence="5" type="ORF">SAMN04489757_1643</name>
</gene>
<dbReference type="PANTHER" id="PTHR46066:SF2">
    <property type="entry name" value="CHITINASE DOMAIN-CONTAINING PROTEIN 1"/>
    <property type="match status" value="1"/>
</dbReference>
<evidence type="ECO:0000256" key="2">
    <source>
        <dbReference type="ARBA" id="ARBA00023295"/>
    </source>
</evidence>
<protein>
    <submittedName>
        <fullName evidence="5">Spore germination protein</fullName>
    </submittedName>
</protein>
<reference evidence="5 6" key="1">
    <citation type="submission" date="2016-10" db="EMBL/GenBank/DDBJ databases">
        <authorList>
            <person name="de Groot N.N."/>
        </authorList>
    </citation>
    <scope>NUCLEOTIDE SEQUENCE [LARGE SCALE GENOMIC DNA]</scope>
    <source>
        <strain evidence="5 6">DSM 1283</strain>
    </source>
</reference>
<dbReference type="EMBL" id="FOWD01000064">
    <property type="protein sequence ID" value="SFO67088.1"/>
    <property type="molecule type" value="Genomic_DNA"/>
</dbReference>
<feature type="domain" description="GH18" evidence="4">
    <location>
        <begin position="110"/>
        <end position="427"/>
    </location>
</feature>
<dbReference type="PANTHER" id="PTHR46066">
    <property type="entry name" value="CHITINASE DOMAIN-CONTAINING PROTEIN 1 FAMILY MEMBER"/>
    <property type="match status" value="1"/>
</dbReference>
<dbReference type="PROSITE" id="PS51782">
    <property type="entry name" value="LYSM"/>
    <property type="match status" value="2"/>
</dbReference>
<evidence type="ECO:0000313" key="6">
    <source>
        <dbReference type="Proteomes" id="UP000198806"/>
    </source>
</evidence>
<dbReference type="InterPro" id="IPR036779">
    <property type="entry name" value="LysM_dom_sf"/>
</dbReference>
<dbReference type="Gene3D" id="3.10.50.10">
    <property type="match status" value="1"/>
</dbReference>
<dbReference type="CDD" id="cd02874">
    <property type="entry name" value="GH18_CFLE_spore_hydrolase"/>
    <property type="match status" value="1"/>
</dbReference>
<evidence type="ECO:0000256" key="1">
    <source>
        <dbReference type="ARBA" id="ARBA00022801"/>
    </source>
</evidence>
<feature type="domain" description="LysM" evidence="3">
    <location>
        <begin position="51"/>
        <end position="96"/>
    </location>
</feature>
<dbReference type="GO" id="GO:0008061">
    <property type="term" value="F:chitin binding"/>
    <property type="evidence" value="ECO:0007669"/>
    <property type="project" value="InterPro"/>
</dbReference>
<evidence type="ECO:0000313" key="5">
    <source>
        <dbReference type="EMBL" id="SFO67088.1"/>
    </source>
</evidence>
<feature type="domain" description="LysM" evidence="3">
    <location>
        <begin position="2"/>
        <end position="46"/>
    </location>
</feature>
<dbReference type="GO" id="GO:0016798">
    <property type="term" value="F:hydrolase activity, acting on glycosyl bonds"/>
    <property type="evidence" value="ECO:0007669"/>
    <property type="project" value="UniProtKB-KW"/>
</dbReference>
<keyword evidence="1" id="KW-0378">Hydrolase</keyword>
<dbReference type="Pfam" id="PF00704">
    <property type="entry name" value="Glyco_hydro_18"/>
    <property type="match status" value="1"/>
</dbReference>
<organism evidence="5 6">
    <name type="scientific">Anaerocolumna aminovalerica</name>
    <dbReference type="NCBI Taxonomy" id="1527"/>
    <lineage>
        <taxon>Bacteria</taxon>
        <taxon>Bacillati</taxon>
        <taxon>Bacillota</taxon>
        <taxon>Clostridia</taxon>
        <taxon>Lachnospirales</taxon>
        <taxon>Lachnospiraceae</taxon>
        <taxon>Anaerocolumna</taxon>
    </lineage>
</organism>
<dbReference type="STRING" id="1527.SAMN04489757_1643"/>
<dbReference type="PROSITE" id="PS51910">
    <property type="entry name" value="GH18_2"/>
    <property type="match status" value="1"/>
</dbReference>
<dbReference type="CDD" id="cd00118">
    <property type="entry name" value="LysM"/>
    <property type="match status" value="2"/>
</dbReference>
<evidence type="ECO:0000259" key="4">
    <source>
        <dbReference type="PROSITE" id="PS51910"/>
    </source>
</evidence>
<dbReference type="InterPro" id="IPR017853">
    <property type="entry name" value="GH"/>
</dbReference>
<name>A0A1I5J2S1_9FIRM</name>
<dbReference type="InterPro" id="IPR001223">
    <property type="entry name" value="Glyco_hydro18_cat"/>
</dbReference>